<dbReference type="EMBL" id="JBIUVY010000031">
    <property type="protein sequence ID" value="MFJ2288201.1"/>
    <property type="molecule type" value="Genomic_DNA"/>
</dbReference>
<proteinExistence type="predicted"/>
<sequence length="358" mass="40278">MSIGEMGVLENGYLRINSSDHGAVTLTRWTIQPLSLDDLNRYRNNQSIEILFTDLSVLEDGHITEIKVTSQIPDLLQSYCLVKGGWLPPGFGMLNRFIFADRNFISRIGNYFENNLAKKESLAGWFDDLRHFNLSIDLLPYAMEANTQQFPSKEEIASQVKEAREKLQRAAPGVRITQYPEPVEDYAWRLMDHMRPSIENRMAFLIEVAPHVKPCLATDKVLERWKNIAAIAEKYDLKTDIVTILALIGVSAPKKDSPGLGVLKITDPYLEKSAYNACLDIAIMEVFLNLQKKDPTGRYAIITKDAPLARFGGILNSLKYGMSENGILNTTASIPDDLIENKDPVLRAEFTRLLSGKA</sequence>
<keyword evidence="2" id="KW-1185">Reference proteome</keyword>
<reference evidence="1 2" key="1">
    <citation type="submission" date="2024-10" db="EMBL/GenBank/DDBJ databases">
        <title>The Natural Products Discovery Center: Release of the First 8490 Sequenced Strains for Exploring Actinobacteria Biosynthetic Diversity.</title>
        <authorList>
            <person name="Kalkreuter E."/>
            <person name="Kautsar S.A."/>
            <person name="Yang D."/>
            <person name="Bader C.D."/>
            <person name="Teijaro C.N."/>
            <person name="Fluegel L."/>
            <person name="Davis C.M."/>
            <person name="Simpson J.R."/>
            <person name="Lauterbach L."/>
            <person name="Steele A.D."/>
            <person name="Gui C."/>
            <person name="Meng S."/>
            <person name="Li G."/>
            <person name="Viehrig K."/>
            <person name="Ye F."/>
            <person name="Su P."/>
            <person name="Kiefer A.F."/>
            <person name="Nichols A."/>
            <person name="Cepeda A.J."/>
            <person name="Yan W."/>
            <person name="Fan B."/>
            <person name="Jiang Y."/>
            <person name="Adhikari A."/>
            <person name="Zheng C.-J."/>
            <person name="Schuster L."/>
            <person name="Cowan T.M."/>
            <person name="Smanski M.J."/>
            <person name="Chevrette M.G."/>
            <person name="De Carvalho L.P.S."/>
            <person name="Shen B."/>
        </authorList>
    </citation>
    <scope>NUCLEOTIDE SEQUENCE [LARGE SCALE GENOMIC DNA]</scope>
    <source>
        <strain evidence="1 2">NPDC087689</strain>
    </source>
</reference>
<evidence type="ECO:0000313" key="1">
    <source>
        <dbReference type="EMBL" id="MFJ2288201.1"/>
    </source>
</evidence>
<accession>A0ABW8DQA5</accession>
<name>A0ABW8DQA5_9PSED</name>
<evidence type="ECO:0000313" key="2">
    <source>
        <dbReference type="Proteomes" id="UP001617296"/>
    </source>
</evidence>
<dbReference type="RefSeq" id="WP_401233678.1">
    <property type="nucleotide sequence ID" value="NZ_JBIUVY010000031.1"/>
</dbReference>
<organism evidence="1 2">
    <name type="scientific">Pseudomonas iridis</name>
    <dbReference type="NCBI Taxonomy" id="2710587"/>
    <lineage>
        <taxon>Bacteria</taxon>
        <taxon>Pseudomonadati</taxon>
        <taxon>Pseudomonadota</taxon>
        <taxon>Gammaproteobacteria</taxon>
        <taxon>Pseudomonadales</taxon>
        <taxon>Pseudomonadaceae</taxon>
        <taxon>Pseudomonas</taxon>
    </lineage>
</organism>
<protein>
    <submittedName>
        <fullName evidence="1">Uncharacterized protein</fullName>
    </submittedName>
</protein>
<dbReference type="Proteomes" id="UP001617296">
    <property type="component" value="Unassembled WGS sequence"/>
</dbReference>
<gene>
    <name evidence="1" type="ORF">ACIOUF_17880</name>
</gene>
<comment type="caution">
    <text evidence="1">The sequence shown here is derived from an EMBL/GenBank/DDBJ whole genome shotgun (WGS) entry which is preliminary data.</text>
</comment>